<dbReference type="EMBL" id="JAIWYP010000011">
    <property type="protein sequence ID" value="KAH3735388.1"/>
    <property type="molecule type" value="Genomic_DNA"/>
</dbReference>
<dbReference type="Proteomes" id="UP000828390">
    <property type="component" value="Unassembled WGS sequence"/>
</dbReference>
<sequence>MDWGGKYYETLGMEIEIEKRPINKMKILAMQLRTLWPFLPAVCGLCQLENCDNQNNSQGICTEDEEDE</sequence>
<evidence type="ECO:0000313" key="1">
    <source>
        <dbReference type="EMBL" id="KAH3735388.1"/>
    </source>
</evidence>
<comment type="caution">
    <text evidence="1">The sequence shown here is derived from an EMBL/GenBank/DDBJ whole genome shotgun (WGS) entry which is preliminary data.</text>
</comment>
<name>A0A9D4CXR4_DREPO</name>
<dbReference type="AlphaFoldDB" id="A0A9D4CXR4"/>
<proteinExistence type="predicted"/>
<protein>
    <submittedName>
        <fullName evidence="1">Uncharacterized protein</fullName>
    </submittedName>
</protein>
<gene>
    <name evidence="1" type="ORF">DPMN_041915</name>
</gene>
<reference evidence="1" key="1">
    <citation type="journal article" date="2019" name="bioRxiv">
        <title>The Genome of the Zebra Mussel, Dreissena polymorpha: A Resource for Invasive Species Research.</title>
        <authorList>
            <person name="McCartney M.A."/>
            <person name="Auch B."/>
            <person name="Kono T."/>
            <person name="Mallez S."/>
            <person name="Zhang Y."/>
            <person name="Obille A."/>
            <person name="Becker A."/>
            <person name="Abrahante J.E."/>
            <person name="Garbe J."/>
            <person name="Badalamenti J.P."/>
            <person name="Herman A."/>
            <person name="Mangelson H."/>
            <person name="Liachko I."/>
            <person name="Sullivan S."/>
            <person name="Sone E.D."/>
            <person name="Koren S."/>
            <person name="Silverstein K.A.T."/>
            <person name="Beckman K.B."/>
            <person name="Gohl D.M."/>
        </authorList>
    </citation>
    <scope>NUCLEOTIDE SEQUENCE</scope>
    <source>
        <strain evidence="1">Duluth1</strain>
        <tissue evidence="1">Whole animal</tissue>
    </source>
</reference>
<accession>A0A9D4CXR4</accession>
<reference evidence="1" key="2">
    <citation type="submission" date="2020-11" db="EMBL/GenBank/DDBJ databases">
        <authorList>
            <person name="McCartney M.A."/>
            <person name="Auch B."/>
            <person name="Kono T."/>
            <person name="Mallez S."/>
            <person name="Becker A."/>
            <person name="Gohl D.M."/>
            <person name="Silverstein K.A.T."/>
            <person name="Koren S."/>
            <person name="Bechman K.B."/>
            <person name="Herman A."/>
            <person name="Abrahante J.E."/>
            <person name="Garbe J."/>
        </authorList>
    </citation>
    <scope>NUCLEOTIDE SEQUENCE</scope>
    <source>
        <strain evidence="1">Duluth1</strain>
        <tissue evidence="1">Whole animal</tissue>
    </source>
</reference>
<keyword evidence="2" id="KW-1185">Reference proteome</keyword>
<evidence type="ECO:0000313" key="2">
    <source>
        <dbReference type="Proteomes" id="UP000828390"/>
    </source>
</evidence>
<organism evidence="1 2">
    <name type="scientific">Dreissena polymorpha</name>
    <name type="common">Zebra mussel</name>
    <name type="synonym">Mytilus polymorpha</name>
    <dbReference type="NCBI Taxonomy" id="45954"/>
    <lineage>
        <taxon>Eukaryota</taxon>
        <taxon>Metazoa</taxon>
        <taxon>Spiralia</taxon>
        <taxon>Lophotrochozoa</taxon>
        <taxon>Mollusca</taxon>
        <taxon>Bivalvia</taxon>
        <taxon>Autobranchia</taxon>
        <taxon>Heteroconchia</taxon>
        <taxon>Euheterodonta</taxon>
        <taxon>Imparidentia</taxon>
        <taxon>Neoheterodontei</taxon>
        <taxon>Myida</taxon>
        <taxon>Dreissenoidea</taxon>
        <taxon>Dreissenidae</taxon>
        <taxon>Dreissena</taxon>
    </lineage>
</organism>